<dbReference type="RefSeq" id="XP_062681425.1">
    <property type="nucleotide sequence ID" value="XM_062821576.1"/>
</dbReference>
<comment type="caution">
    <text evidence="2">The sequence shown here is derived from an EMBL/GenBank/DDBJ whole genome shotgun (WGS) entry which is preliminary data.</text>
</comment>
<keyword evidence="3" id="KW-1185">Reference proteome</keyword>
<feature type="compositionally biased region" description="Pro residues" evidence="1">
    <location>
        <begin position="68"/>
        <end position="80"/>
    </location>
</feature>
<evidence type="ECO:0000256" key="1">
    <source>
        <dbReference type="SAM" id="MobiDB-lite"/>
    </source>
</evidence>
<dbReference type="Proteomes" id="UP001278500">
    <property type="component" value="Unassembled WGS sequence"/>
</dbReference>
<evidence type="ECO:0000313" key="3">
    <source>
        <dbReference type="Proteomes" id="UP001278500"/>
    </source>
</evidence>
<feature type="compositionally biased region" description="Basic and acidic residues" evidence="1">
    <location>
        <begin position="22"/>
        <end position="31"/>
    </location>
</feature>
<feature type="compositionally biased region" description="Basic residues" evidence="1">
    <location>
        <begin position="32"/>
        <end position="54"/>
    </location>
</feature>
<feature type="compositionally biased region" description="Low complexity" evidence="1">
    <location>
        <begin position="125"/>
        <end position="137"/>
    </location>
</feature>
<dbReference type="SUPFAM" id="SSF52047">
    <property type="entry name" value="RNI-like"/>
    <property type="match status" value="1"/>
</dbReference>
<gene>
    <name evidence="2" type="ORF">B0H65DRAFT_186409</name>
</gene>
<accession>A0AAE0MSN6</accession>
<organism evidence="2 3">
    <name type="scientific">Neurospora tetraspora</name>
    <dbReference type="NCBI Taxonomy" id="94610"/>
    <lineage>
        <taxon>Eukaryota</taxon>
        <taxon>Fungi</taxon>
        <taxon>Dikarya</taxon>
        <taxon>Ascomycota</taxon>
        <taxon>Pezizomycotina</taxon>
        <taxon>Sordariomycetes</taxon>
        <taxon>Sordariomycetidae</taxon>
        <taxon>Sordariales</taxon>
        <taxon>Sordariaceae</taxon>
        <taxon>Neurospora</taxon>
    </lineage>
</organism>
<reference evidence="2" key="1">
    <citation type="journal article" date="2023" name="Mol. Phylogenet. Evol.">
        <title>Genome-scale phylogeny and comparative genomics of the fungal order Sordariales.</title>
        <authorList>
            <person name="Hensen N."/>
            <person name="Bonometti L."/>
            <person name="Westerberg I."/>
            <person name="Brannstrom I.O."/>
            <person name="Guillou S."/>
            <person name="Cros-Aarteil S."/>
            <person name="Calhoun S."/>
            <person name="Haridas S."/>
            <person name="Kuo A."/>
            <person name="Mondo S."/>
            <person name="Pangilinan J."/>
            <person name="Riley R."/>
            <person name="LaButti K."/>
            <person name="Andreopoulos B."/>
            <person name="Lipzen A."/>
            <person name="Chen C."/>
            <person name="Yan M."/>
            <person name="Daum C."/>
            <person name="Ng V."/>
            <person name="Clum A."/>
            <person name="Steindorff A."/>
            <person name="Ohm R.A."/>
            <person name="Martin F."/>
            <person name="Silar P."/>
            <person name="Natvig D.O."/>
            <person name="Lalanne C."/>
            <person name="Gautier V."/>
            <person name="Ament-Velasquez S.L."/>
            <person name="Kruys A."/>
            <person name="Hutchinson M.I."/>
            <person name="Powell A.J."/>
            <person name="Barry K."/>
            <person name="Miller A.N."/>
            <person name="Grigoriev I.V."/>
            <person name="Debuchy R."/>
            <person name="Gladieux P."/>
            <person name="Hiltunen Thoren M."/>
            <person name="Johannesson H."/>
        </authorList>
    </citation>
    <scope>NUCLEOTIDE SEQUENCE</scope>
    <source>
        <strain evidence="2">CBS 560.94</strain>
    </source>
</reference>
<proteinExistence type="predicted"/>
<evidence type="ECO:0008006" key="4">
    <source>
        <dbReference type="Google" id="ProtNLM"/>
    </source>
</evidence>
<dbReference type="GeneID" id="87858730"/>
<dbReference type="EMBL" id="JAUEPP010000004">
    <property type="protein sequence ID" value="KAK3344812.1"/>
    <property type="molecule type" value="Genomic_DNA"/>
</dbReference>
<name>A0AAE0MSN6_9PEZI</name>
<protein>
    <recommendedName>
        <fullName evidence="4">F-box domain-containing protein</fullName>
    </recommendedName>
</protein>
<feature type="region of interest" description="Disordered" evidence="1">
    <location>
        <begin position="1"/>
        <end position="100"/>
    </location>
</feature>
<dbReference type="AlphaFoldDB" id="A0AAE0MSN6"/>
<feature type="region of interest" description="Disordered" evidence="1">
    <location>
        <begin position="117"/>
        <end position="166"/>
    </location>
</feature>
<reference evidence="2" key="2">
    <citation type="submission" date="2023-06" db="EMBL/GenBank/DDBJ databases">
        <authorList>
            <consortium name="Lawrence Berkeley National Laboratory"/>
            <person name="Haridas S."/>
            <person name="Hensen N."/>
            <person name="Bonometti L."/>
            <person name="Westerberg I."/>
            <person name="Brannstrom I.O."/>
            <person name="Guillou S."/>
            <person name="Cros-Aarteil S."/>
            <person name="Calhoun S."/>
            <person name="Kuo A."/>
            <person name="Mondo S."/>
            <person name="Pangilinan J."/>
            <person name="Riley R."/>
            <person name="Labutti K."/>
            <person name="Andreopoulos B."/>
            <person name="Lipzen A."/>
            <person name="Chen C."/>
            <person name="Yanf M."/>
            <person name="Daum C."/>
            <person name="Ng V."/>
            <person name="Clum A."/>
            <person name="Steindorff A."/>
            <person name="Ohm R."/>
            <person name="Martin F."/>
            <person name="Silar P."/>
            <person name="Natvig D."/>
            <person name="Lalanne C."/>
            <person name="Gautier V."/>
            <person name="Ament-Velasquez S.L."/>
            <person name="Kruys A."/>
            <person name="Hutchinson M.I."/>
            <person name="Powell A.J."/>
            <person name="Barry K."/>
            <person name="Miller A.N."/>
            <person name="Grigoriev I.V."/>
            <person name="Debuchy R."/>
            <person name="Gladieux P."/>
            <person name="Thoren M.H."/>
            <person name="Johannesson H."/>
        </authorList>
    </citation>
    <scope>NUCLEOTIDE SEQUENCE</scope>
    <source>
        <strain evidence="2">CBS 560.94</strain>
    </source>
</reference>
<evidence type="ECO:0000313" key="2">
    <source>
        <dbReference type="EMBL" id="KAK3344812.1"/>
    </source>
</evidence>
<sequence length="517" mass="58312">MPPRTRTLAENLDAISLDDDESKSKNKDNNDKKKKRKKNKYPMLGPKKKRRKRRCCPELGKKHEKVPLPLPPTNPPSPPELPEEPNSIKPEPSSESDSLEQQLLQLELATSYGISAQEHEASSGLSEPEPKLLGPELEPARTEPELGPESMMTSGSGPGGGTGRRGLTLDQLPYDILYLIIEELCKPIPLRSDILHDQLAPSKRQGGYVGRGEIYRAIRQLRKLPLVCKAFYDPAMANIYKYIPFSFHTLNSKNWSSLAEFWNRQENRPVTGRIRRLHIVFNPEGLDRWNFDSRYADEPDVKNHLDGIRRLNKILMSSLTDLSELEELDISIVGRHEAVGTSTSEMKPSWYLLTSLKNALTNRFDNLTTLGLKAPACDLASLLQSVSSELCANLRSFYCTLSGCNIGGGFKPDEDPTDTINAFVKRCPNLRSLSLPYLSRGLRLHPDNTGLKELIVFEGPWNHTNSYLKNLYLELIPVLMSKGAAQVELWYEGKACKLLENYLPLLDQARSYFPVIY</sequence>